<dbReference type="Gene3D" id="3.30.470.20">
    <property type="entry name" value="ATP-grasp fold, B domain"/>
    <property type="match status" value="1"/>
</dbReference>
<keyword evidence="1" id="KW-0067">ATP-binding</keyword>
<sequence>MCLDTCHRHKTKPKPKTPSPAPSTTTRPLNILLTNGRFPATIDLARQLHLAHHTITVVDPMHYHVCRFSRSVHKSIHVPAPHVDPSGYIAAVSSAVSSENIDLIIPMHEEIFYLAACNDQAILQRLFAPPLEPLIALHNKWEFTRLLTRAGLAAPKTWLCRSRADVEKLDRTMALALKPVFGRACAGVYKLTPGKPIPAGLDVREDNHYVAQEWLVGRRLCSYAVVRAGRVRAFAVYPVEDTIDGSSAVSFVSVEHRGVREYVEGLVRVLGEVDGQVALDLVDVEGRGVVAIECNPRATSGIHLFSRTRALAEALVGDGDGVWEARPGARRQLMPGMLMWDRSGGYLAHMKRLMGSKDVLFSTRDLMPSLMQPFLLTSYYKICQERKMKLPEMFQWDLTWEPEGEELARVRKRVDGFVDGFVERGAAVDSVEA</sequence>
<evidence type="ECO:0000313" key="4">
    <source>
        <dbReference type="EMBL" id="RPB07120.1"/>
    </source>
</evidence>
<accession>A0A3N4K9B4</accession>
<dbReference type="SUPFAM" id="SSF56059">
    <property type="entry name" value="Glutathione synthetase ATP-binding domain-like"/>
    <property type="match status" value="1"/>
</dbReference>
<evidence type="ECO:0000313" key="5">
    <source>
        <dbReference type="Proteomes" id="UP000277580"/>
    </source>
</evidence>
<dbReference type="GO" id="GO:0005524">
    <property type="term" value="F:ATP binding"/>
    <property type="evidence" value="ECO:0007669"/>
    <property type="project" value="UniProtKB-UniRule"/>
</dbReference>
<organism evidence="4 5">
    <name type="scientific">Morchella conica CCBAS932</name>
    <dbReference type="NCBI Taxonomy" id="1392247"/>
    <lineage>
        <taxon>Eukaryota</taxon>
        <taxon>Fungi</taxon>
        <taxon>Dikarya</taxon>
        <taxon>Ascomycota</taxon>
        <taxon>Pezizomycotina</taxon>
        <taxon>Pezizomycetes</taxon>
        <taxon>Pezizales</taxon>
        <taxon>Morchellaceae</taxon>
        <taxon>Morchella</taxon>
    </lineage>
</organism>
<evidence type="ECO:0000256" key="1">
    <source>
        <dbReference type="PROSITE-ProRule" id="PRU00409"/>
    </source>
</evidence>
<dbReference type="InterPro" id="IPR003806">
    <property type="entry name" value="ATP-grasp_PylC-type"/>
</dbReference>
<protein>
    <recommendedName>
        <fullName evidence="3">ATP-grasp domain-containing protein</fullName>
    </recommendedName>
</protein>
<dbReference type="Proteomes" id="UP000277580">
    <property type="component" value="Unassembled WGS sequence"/>
</dbReference>
<keyword evidence="5" id="KW-1185">Reference proteome</keyword>
<dbReference type="GO" id="GO:0046872">
    <property type="term" value="F:metal ion binding"/>
    <property type="evidence" value="ECO:0007669"/>
    <property type="project" value="InterPro"/>
</dbReference>
<evidence type="ECO:0000259" key="3">
    <source>
        <dbReference type="PROSITE" id="PS50975"/>
    </source>
</evidence>
<gene>
    <name evidence="4" type="ORF">P167DRAFT_540370</name>
</gene>
<dbReference type="OrthoDB" id="186626at2759"/>
<dbReference type="EMBL" id="ML119195">
    <property type="protein sequence ID" value="RPB07120.1"/>
    <property type="molecule type" value="Genomic_DNA"/>
</dbReference>
<proteinExistence type="predicted"/>
<dbReference type="PROSITE" id="PS50975">
    <property type="entry name" value="ATP_GRASP"/>
    <property type="match status" value="1"/>
</dbReference>
<keyword evidence="1" id="KW-0547">Nucleotide-binding</keyword>
<dbReference type="InParanoid" id="A0A3N4K9B4"/>
<dbReference type="Pfam" id="PF02655">
    <property type="entry name" value="ATP-grasp_3"/>
    <property type="match status" value="1"/>
</dbReference>
<reference evidence="4 5" key="1">
    <citation type="journal article" date="2018" name="Nat. Ecol. Evol.">
        <title>Pezizomycetes genomes reveal the molecular basis of ectomycorrhizal truffle lifestyle.</title>
        <authorList>
            <person name="Murat C."/>
            <person name="Payen T."/>
            <person name="Noel B."/>
            <person name="Kuo A."/>
            <person name="Morin E."/>
            <person name="Chen J."/>
            <person name="Kohler A."/>
            <person name="Krizsan K."/>
            <person name="Balestrini R."/>
            <person name="Da Silva C."/>
            <person name="Montanini B."/>
            <person name="Hainaut M."/>
            <person name="Levati E."/>
            <person name="Barry K.W."/>
            <person name="Belfiori B."/>
            <person name="Cichocki N."/>
            <person name="Clum A."/>
            <person name="Dockter R.B."/>
            <person name="Fauchery L."/>
            <person name="Guy J."/>
            <person name="Iotti M."/>
            <person name="Le Tacon F."/>
            <person name="Lindquist E.A."/>
            <person name="Lipzen A."/>
            <person name="Malagnac F."/>
            <person name="Mello A."/>
            <person name="Molinier V."/>
            <person name="Miyauchi S."/>
            <person name="Poulain J."/>
            <person name="Riccioni C."/>
            <person name="Rubini A."/>
            <person name="Sitrit Y."/>
            <person name="Splivallo R."/>
            <person name="Traeger S."/>
            <person name="Wang M."/>
            <person name="Zifcakova L."/>
            <person name="Wipf D."/>
            <person name="Zambonelli A."/>
            <person name="Paolocci F."/>
            <person name="Nowrousian M."/>
            <person name="Ottonello S."/>
            <person name="Baldrian P."/>
            <person name="Spatafora J.W."/>
            <person name="Henrissat B."/>
            <person name="Nagy L.G."/>
            <person name="Aury J.M."/>
            <person name="Wincker P."/>
            <person name="Grigoriev I.V."/>
            <person name="Bonfante P."/>
            <person name="Martin F.M."/>
        </authorList>
    </citation>
    <scope>NUCLEOTIDE SEQUENCE [LARGE SCALE GENOMIC DNA]</scope>
    <source>
        <strain evidence="4 5">CCBAS932</strain>
    </source>
</reference>
<feature type="region of interest" description="Disordered" evidence="2">
    <location>
        <begin position="1"/>
        <end position="28"/>
    </location>
</feature>
<name>A0A3N4K9B4_9PEZI</name>
<feature type="domain" description="ATP-grasp" evidence="3">
    <location>
        <begin position="144"/>
        <end position="320"/>
    </location>
</feature>
<dbReference type="InterPro" id="IPR011761">
    <property type="entry name" value="ATP-grasp"/>
</dbReference>
<evidence type="ECO:0000256" key="2">
    <source>
        <dbReference type="SAM" id="MobiDB-lite"/>
    </source>
</evidence>
<dbReference type="AlphaFoldDB" id="A0A3N4K9B4"/>